<sequence>MATSETCILHALHHCESAYLDALASGTLEPLVESCGQLFADAARSGQEGSLSPSTMRMLVKFAVRVKEVSNSLVVLESSIDQVHHASVDRFRQILGPPPDKPSPPADPPGDDQAHCAPYRSWFVAHFSNPYPSPADKDHLL</sequence>
<feature type="domain" description="Mating-type protein A-alpha/beta 1 N-terminal" evidence="2">
    <location>
        <begin position="3"/>
        <end position="84"/>
    </location>
</feature>
<dbReference type="EMBL" id="JN246633">
    <property type="protein sequence ID" value="AER30278.1"/>
    <property type="molecule type" value="Genomic_DNA"/>
</dbReference>
<dbReference type="GO" id="GO:0003677">
    <property type="term" value="F:DNA binding"/>
    <property type="evidence" value="ECO:0007669"/>
    <property type="project" value="UniProtKB-KW"/>
</dbReference>
<reference evidence="3" key="1">
    <citation type="journal article" date="2011" name="BMC Evol. Biol.">
        <title>Evidence for maintenance of sex determinants but not of sexual stages in red yeasts, a group of early diverged basidiomycetes.</title>
        <authorList>
            <person name="Coelho M.A."/>
            <person name="Goncalves P."/>
            <person name="Sampaio J.P."/>
        </authorList>
    </citation>
    <scope>NUCLEOTIDE SEQUENCE</scope>
    <source>
        <strain evidence="3">CBS 3043</strain>
    </source>
</reference>
<dbReference type="InterPro" id="IPR024333">
    <property type="entry name" value="Mating-type_A-alpha/beta_1_N"/>
</dbReference>
<accession>G8H2S1</accession>
<dbReference type="Pfam" id="PF12731">
    <property type="entry name" value="Mating_N"/>
    <property type="match status" value="1"/>
</dbReference>
<evidence type="ECO:0000313" key="3">
    <source>
        <dbReference type="EMBL" id="AER30278.1"/>
    </source>
</evidence>
<evidence type="ECO:0000259" key="2">
    <source>
        <dbReference type="Pfam" id="PF12731"/>
    </source>
</evidence>
<feature type="compositionally biased region" description="Pro residues" evidence="1">
    <location>
        <begin position="96"/>
        <end position="108"/>
    </location>
</feature>
<gene>
    <name evidence="3" type="primary">HD1</name>
</gene>
<keyword evidence="3" id="KW-0238">DNA-binding</keyword>
<proteinExistence type="predicted"/>
<evidence type="ECO:0000256" key="1">
    <source>
        <dbReference type="SAM" id="MobiDB-lite"/>
    </source>
</evidence>
<feature type="non-terminal residue" evidence="3">
    <location>
        <position position="141"/>
    </location>
</feature>
<name>G8H2S1_RHOGR</name>
<organism evidence="3">
    <name type="scientific">Rhodotorula graminis</name>
    <name type="common">Yeast</name>
    <dbReference type="NCBI Taxonomy" id="29898"/>
    <lineage>
        <taxon>Eukaryota</taxon>
        <taxon>Fungi</taxon>
        <taxon>Dikarya</taxon>
        <taxon>Basidiomycota</taxon>
        <taxon>Pucciniomycotina</taxon>
        <taxon>Microbotryomycetes</taxon>
        <taxon>Sporidiobolales</taxon>
        <taxon>Sporidiobolaceae</taxon>
        <taxon>Rhodotorula</taxon>
    </lineage>
</organism>
<protein>
    <submittedName>
        <fullName evidence="3">Homeodomain transcription factor HD1</fullName>
    </submittedName>
</protein>
<feature type="region of interest" description="Disordered" evidence="1">
    <location>
        <begin position="92"/>
        <end position="116"/>
    </location>
</feature>
<keyword evidence="3" id="KW-0371">Homeobox</keyword>
<dbReference type="AlphaFoldDB" id="G8H2S1"/>